<keyword evidence="1" id="KW-0472">Membrane</keyword>
<keyword evidence="1" id="KW-0812">Transmembrane</keyword>
<feature type="transmembrane region" description="Helical" evidence="1">
    <location>
        <begin position="114"/>
        <end position="142"/>
    </location>
</feature>
<protein>
    <submittedName>
        <fullName evidence="2">Uncharacterized protein</fullName>
    </submittedName>
</protein>
<organism evidence="2 3">
    <name type="scientific">Photobacterium damselae subsp. damselae</name>
    <name type="common">Listonella damsela</name>
    <dbReference type="NCBI Taxonomy" id="85581"/>
    <lineage>
        <taxon>Bacteria</taxon>
        <taxon>Pseudomonadati</taxon>
        <taxon>Pseudomonadota</taxon>
        <taxon>Gammaproteobacteria</taxon>
        <taxon>Vibrionales</taxon>
        <taxon>Vibrionaceae</taxon>
        <taxon>Photobacterium</taxon>
    </lineage>
</organism>
<reference evidence="2 3" key="1">
    <citation type="submission" date="2019-09" db="EMBL/GenBank/DDBJ databases">
        <title>Photobacterium damselae subsp. damselae CDC-2227-81, a human clinical isolate.</title>
        <authorList>
            <person name="Osorio C.R."/>
        </authorList>
    </citation>
    <scope>NUCLEOTIDE SEQUENCE [LARGE SCALE GENOMIC DNA]</scope>
    <source>
        <strain evidence="2 3">CDC-2227-81</strain>
    </source>
</reference>
<name>A0AAD3WSD4_PHODD</name>
<evidence type="ECO:0000313" key="3">
    <source>
        <dbReference type="Proteomes" id="UP000480943"/>
    </source>
</evidence>
<dbReference type="EMBL" id="VZUQ01000093">
    <property type="protein sequence ID" value="KAB1174769.1"/>
    <property type="molecule type" value="Genomic_DNA"/>
</dbReference>
<dbReference type="AlphaFoldDB" id="A0AAD3WSD4"/>
<keyword evidence="1" id="KW-1133">Transmembrane helix</keyword>
<gene>
    <name evidence="2" type="ORF">F6450_19260</name>
</gene>
<evidence type="ECO:0000256" key="1">
    <source>
        <dbReference type="SAM" id="Phobius"/>
    </source>
</evidence>
<feature type="transmembrane region" description="Helical" evidence="1">
    <location>
        <begin position="39"/>
        <end position="67"/>
    </location>
</feature>
<accession>A0AAD3WSD4</accession>
<dbReference type="RefSeq" id="WP_151183262.1">
    <property type="nucleotide sequence ID" value="NZ_CP065042.1"/>
</dbReference>
<sequence length="232" mass="26918">MEKLDLDEAQQIERLYAAPPVYEWELIVNTISFRTKMMYIMLLGSFGVAIVFFLLGFSWLSLVPIVVGSFLTPWFRYLVNSDKRYYYAINQYGMYSRNEQIIPEIAYTIVRRSAWVGCGICLFAVIFIGPIAFVGAGGAALLSFQMTNFRSVPHKNQCLFDGYVKLENYRENDYSLCTANYTFGFDMIIPESKLESIIKVIKQYNDSFEEEFVDLYKDSKFQARPIILEIVR</sequence>
<comment type="caution">
    <text evidence="2">The sequence shown here is derived from an EMBL/GenBank/DDBJ whole genome shotgun (WGS) entry which is preliminary data.</text>
</comment>
<dbReference type="Proteomes" id="UP000480943">
    <property type="component" value="Unassembled WGS sequence"/>
</dbReference>
<proteinExistence type="predicted"/>
<evidence type="ECO:0000313" key="2">
    <source>
        <dbReference type="EMBL" id="KAB1174769.1"/>
    </source>
</evidence>